<dbReference type="Pfam" id="PF00089">
    <property type="entry name" value="Trypsin"/>
    <property type="match status" value="1"/>
</dbReference>
<protein>
    <recommendedName>
        <fullName evidence="10">Peptidase S1 domain-containing protein</fullName>
    </recommendedName>
</protein>
<dbReference type="InterPro" id="IPR001254">
    <property type="entry name" value="Trypsin_dom"/>
</dbReference>
<evidence type="ECO:0000259" key="10">
    <source>
        <dbReference type="PROSITE" id="PS50240"/>
    </source>
</evidence>
<feature type="chain" id="PRO_5022868065" description="Peptidase S1 domain-containing protein" evidence="9">
    <location>
        <begin position="20"/>
        <end position="285"/>
    </location>
</feature>
<keyword evidence="9" id="KW-0732">Signal</keyword>
<dbReference type="InterPro" id="IPR043504">
    <property type="entry name" value="Peptidase_S1_PA_chymotrypsin"/>
</dbReference>
<accession>A0A5E4QA76</accession>
<dbReference type="Gene3D" id="2.40.10.10">
    <property type="entry name" value="Trypsin-like serine proteases"/>
    <property type="match status" value="2"/>
</dbReference>
<dbReference type="EMBL" id="FZQP02001815">
    <property type="protein sequence ID" value="VVC93917.1"/>
    <property type="molecule type" value="Genomic_DNA"/>
</dbReference>
<evidence type="ECO:0000256" key="7">
    <source>
        <dbReference type="ARBA" id="ARBA00023157"/>
    </source>
</evidence>
<comment type="similarity">
    <text evidence="8">Belongs to the peptidase S1 family. CLIP subfamily.</text>
</comment>
<keyword evidence="3" id="KW-0378">Hydrolase</keyword>
<feature type="domain" description="Peptidase S1" evidence="10">
    <location>
        <begin position="17"/>
        <end position="284"/>
    </location>
</feature>
<evidence type="ECO:0000256" key="9">
    <source>
        <dbReference type="SAM" id="SignalP"/>
    </source>
</evidence>
<evidence type="ECO:0000256" key="4">
    <source>
        <dbReference type="ARBA" id="ARBA00022825"/>
    </source>
</evidence>
<dbReference type="InterPro" id="IPR051487">
    <property type="entry name" value="Ser/Thr_Proteases_Immune/Dev"/>
</dbReference>
<keyword evidence="7" id="KW-1015">Disulfide bond</keyword>
<keyword evidence="5" id="KW-0106">Calcium</keyword>
<keyword evidence="12" id="KW-1185">Reference proteome</keyword>
<proteinExistence type="inferred from homology"/>
<dbReference type="CDD" id="cd00190">
    <property type="entry name" value="Tryp_SPc"/>
    <property type="match status" value="1"/>
</dbReference>
<evidence type="ECO:0000256" key="6">
    <source>
        <dbReference type="ARBA" id="ARBA00023145"/>
    </source>
</evidence>
<sequence length="285" mass="31443">MKQIIKFCIFALCVCNVLGDTCVVSDIPPDPRSKCCGRHLAAEHVRHGNSSNRTTCTGVLISSRFILTAAQCGMQQREPTSVRLGEYNKTNTGPDCIMERGTKKCADRVMTVQIDFMVAHPNFSRQSIRGNDIALIKLKDPVPYTEFVRPICLPTFDVNTSPSKDLRFIVAGWGSKPSHLQEDDVVKHYVEIPHKSLQSCKAAYEGHGVHRKFQITQNQICAGGEKDKDSCRGDGGGPLMYEKDGQHTSVGIVSYGPSVCGSVGIPSVYTNVYKYLPWINTMKNA</sequence>
<dbReference type="GO" id="GO:0046872">
    <property type="term" value="F:metal ion binding"/>
    <property type="evidence" value="ECO:0007669"/>
    <property type="project" value="UniProtKB-KW"/>
</dbReference>
<dbReference type="PRINTS" id="PR00722">
    <property type="entry name" value="CHYMOTRYPSIN"/>
</dbReference>
<keyword evidence="2" id="KW-0479">Metal-binding</keyword>
<keyword evidence="6" id="KW-0865">Zymogen</keyword>
<dbReference type="Proteomes" id="UP000324832">
    <property type="component" value="Unassembled WGS sequence"/>
</dbReference>
<dbReference type="SUPFAM" id="SSF50494">
    <property type="entry name" value="Trypsin-like serine proteases"/>
    <property type="match status" value="1"/>
</dbReference>
<organism evidence="11 12">
    <name type="scientific">Leptidea sinapis</name>
    <dbReference type="NCBI Taxonomy" id="189913"/>
    <lineage>
        <taxon>Eukaryota</taxon>
        <taxon>Metazoa</taxon>
        <taxon>Ecdysozoa</taxon>
        <taxon>Arthropoda</taxon>
        <taxon>Hexapoda</taxon>
        <taxon>Insecta</taxon>
        <taxon>Pterygota</taxon>
        <taxon>Neoptera</taxon>
        <taxon>Endopterygota</taxon>
        <taxon>Lepidoptera</taxon>
        <taxon>Glossata</taxon>
        <taxon>Ditrysia</taxon>
        <taxon>Papilionoidea</taxon>
        <taxon>Pieridae</taxon>
        <taxon>Dismorphiinae</taxon>
        <taxon>Leptidea</taxon>
    </lineage>
</organism>
<evidence type="ECO:0000313" key="11">
    <source>
        <dbReference type="EMBL" id="VVC93917.1"/>
    </source>
</evidence>
<dbReference type="FunFam" id="2.40.10.10:FF:000078">
    <property type="entry name" value="Serine protease H137"/>
    <property type="match status" value="1"/>
</dbReference>
<keyword evidence="4" id="KW-0720">Serine protease</keyword>
<evidence type="ECO:0000256" key="3">
    <source>
        <dbReference type="ARBA" id="ARBA00022801"/>
    </source>
</evidence>
<feature type="signal peptide" evidence="9">
    <location>
        <begin position="1"/>
        <end position="19"/>
    </location>
</feature>
<dbReference type="GO" id="GO:0004252">
    <property type="term" value="F:serine-type endopeptidase activity"/>
    <property type="evidence" value="ECO:0007669"/>
    <property type="project" value="InterPro"/>
</dbReference>
<evidence type="ECO:0000256" key="1">
    <source>
        <dbReference type="ARBA" id="ARBA00022670"/>
    </source>
</evidence>
<dbReference type="PROSITE" id="PS50240">
    <property type="entry name" value="TRYPSIN_DOM"/>
    <property type="match status" value="1"/>
</dbReference>
<keyword evidence="1" id="KW-0645">Protease</keyword>
<dbReference type="GO" id="GO:0006508">
    <property type="term" value="P:proteolysis"/>
    <property type="evidence" value="ECO:0007669"/>
    <property type="project" value="UniProtKB-KW"/>
</dbReference>
<dbReference type="PANTHER" id="PTHR24256">
    <property type="entry name" value="TRYPTASE-RELATED"/>
    <property type="match status" value="1"/>
</dbReference>
<evidence type="ECO:0000256" key="5">
    <source>
        <dbReference type="ARBA" id="ARBA00022837"/>
    </source>
</evidence>
<name>A0A5E4QA76_9NEOP</name>
<gene>
    <name evidence="11" type="ORF">LSINAPIS_LOCUS6010</name>
</gene>
<dbReference type="AlphaFoldDB" id="A0A5E4QA76"/>
<evidence type="ECO:0000256" key="8">
    <source>
        <dbReference type="ARBA" id="ARBA00024195"/>
    </source>
</evidence>
<evidence type="ECO:0000313" key="12">
    <source>
        <dbReference type="Proteomes" id="UP000324832"/>
    </source>
</evidence>
<dbReference type="SMART" id="SM00020">
    <property type="entry name" value="Tryp_SPc"/>
    <property type="match status" value="1"/>
</dbReference>
<reference evidence="11 12" key="1">
    <citation type="submission" date="2017-07" db="EMBL/GenBank/DDBJ databases">
        <authorList>
            <person name="Talla V."/>
            <person name="Backstrom N."/>
        </authorList>
    </citation>
    <scope>NUCLEOTIDE SEQUENCE [LARGE SCALE GENOMIC DNA]</scope>
</reference>
<dbReference type="InterPro" id="IPR009003">
    <property type="entry name" value="Peptidase_S1_PA"/>
</dbReference>
<dbReference type="InterPro" id="IPR001314">
    <property type="entry name" value="Peptidase_S1A"/>
</dbReference>
<evidence type="ECO:0000256" key="2">
    <source>
        <dbReference type="ARBA" id="ARBA00022723"/>
    </source>
</evidence>